<accession>B8FK68</accession>
<evidence type="ECO:0000313" key="3">
    <source>
        <dbReference type="EMBL" id="ACL02743.1"/>
    </source>
</evidence>
<evidence type="ECO:0000313" key="4">
    <source>
        <dbReference type="Proteomes" id="UP000000739"/>
    </source>
</evidence>
<dbReference type="NCBIfam" id="NF012200">
    <property type="entry name" value="choice_anch_D"/>
    <property type="match status" value="1"/>
</dbReference>
<sequence length="780" mass="84589">MSRRSLAVNPIGLLLLLLAQLFLSAPASAQVTVLFSDGRTTDFKLSYEPWGLERKAELRRYDDDAVIASWSNITSGATEENTKYVSDFYVAPAGVDSVSYRMYHYEWDAAENDWSLPAIGEAIEVPTGKIKGVLHNNAEWQSLLNRTAISWSGVVHGEVEDLTVEDGDLIVESGSLITMNGLLRIKSPAAMYTAEENSNQDHQAMFEGDGTIIFEGYNDPFRPLLRYYYLADEVRVDVLDCAKVSLVFNQLGPDDANDIIYNQINVYGDSSEVYLAGNRGGRITVNAGASTIRENNVAVLRAYGDGNTIEGNRAAAMEFSGKDNTIKNNHITMQPVMQAGSSYNAGRGIFLYGDSQSTGNLITNNTILCKYTVRHNQEAIYIDANQNDIVKNVIGEAGNTDYYGGGLFISGYGNNVVGNNIVDVRYFGIKLIYDADMNVIADNSIVDSSTGILIIEGHENHIYGNRIFANATAGISMELENYEYSNGIHDNSIYKNHISGSVDGIRMLHEGIEQNQISSNIITENSGYGIEIPWGNFENTIYGNYFSFNALGNAIDNGNDNNWFTQDKGGNYWDDYTGSDLNQDGFGDTPHPVPGTANASDDKPLMGDQGDISVSPMSVAFETHVISKLTPRPPAEKTVTITNQGNVDLAVLGILLEGPDSVHFALNNNPCEGTDIAPGGSCVTTVAYNPFSPGSHAAELVIISSDENQDVVRVTLNGEAVLPLSGDVNGNGIYDLADALTILQVLVGMAPDIVQFGETGDGSSLALSDVLYIFRQISAK</sequence>
<name>B8FK68_DESAL</name>
<gene>
    <name evidence="3" type="ordered locus">Dalk_1040</name>
</gene>
<dbReference type="SUPFAM" id="SSF51126">
    <property type="entry name" value="Pectin lyase-like"/>
    <property type="match status" value="1"/>
</dbReference>
<keyword evidence="1" id="KW-0732">Signal</keyword>
<feature type="domain" description="Periplasmic copper-binding protein NosD beta helix" evidence="2">
    <location>
        <begin position="360"/>
        <end position="578"/>
    </location>
</feature>
<reference evidence="3 4" key="1">
    <citation type="journal article" date="2012" name="Environ. Microbiol.">
        <title>The genome sequence of Desulfatibacillum alkenivorans AK-01: a blueprint for anaerobic alkane oxidation.</title>
        <authorList>
            <person name="Callaghan A.V."/>
            <person name="Morris B.E."/>
            <person name="Pereira I.A."/>
            <person name="McInerney M.J."/>
            <person name="Austin R.N."/>
            <person name="Groves J.T."/>
            <person name="Kukor J.J."/>
            <person name="Suflita J.M."/>
            <person name="Young L.Y."/>
            <person name="Zylstra G.J."/>
            <person name="Wawrik B."/>
        </authorList>
    </citation>
    <scope>NUCLEOTIDE SEQUENCE [LARGE SCALE GENOMIC DNA]</scope>
    <source>
        <strain evidence="3 4">AK-01</strain>
    </source>
</reference>
<organism evidence="3 4">
    <name type="scientific">Desulfatibacillum aliphaticivorans</name>
    <dbReference type="NCBI Taxonomy" id="218208"/>
    <lineage>
        <taxon>Bacteria</taxon>
        <taxon>Pseudomonadati</taxon>
        <taxon>Thermodesulfobacteriota</taxon>
        <taxon>Desulfobacteria</taxon>
        <taxon>Desulfobacterales</taxon>
        <taxon>Desulfatibacillaceae</taxon>
        <taxon>Desulfatibacillum</taxon>
    </lineage>
</organism>
<dbReference type="KEGG" id="dal:Dalk_1040"/>
<dbReference type="Pfam" id="PF05048">
    <property type="entry name" value="NosD"/>
    <property type="match status" value="1"/>
</dbReference>
<dbReference type="InterPro" id="IPR011050">
    <property type="entry name" value="Pectin_lyase_fold/virulence"/>
</dbReference>
<evidence type="ECO:0000256" key="1">
    <source>
        <dbReference type="SAM" id="SignalP"/>
    </source>
</evidence>
<dbReference type="HOGENOM" id="CLU_358928_0_0_7"/>
<dbReference type="SMART" id="SM00710">
    <property type="entry name" value="PbH1"/>
    <property type="match status" value="8"/>
</dbReference>
<keyword evidence="4" id="KW-1185">Reference proteome</keyword>
<dbReference type="RefSeq" id="WP_012610181.1">
    <property type="nucleotide sequence ID" value="NC_011768.1"/>
</dbReference>
<dbReference type="InterPro" id="IPR012334">
    <property type="entry name" value="Pectin_lyas_fold"/>
</dbReference>
<dbReference type="EMBL" id="CP001322">
    <property type="protein sequence ID" value="ACL02743.1"/>
    <property type="molecule type" value="Genomic_DNA"/>
</dbReference>
<dbReference type="AlphaFoldDB" id="B8FK68"/>
<dbReference type="InterPro" id="IPR013783">
    <property type="entry name" value="Ig-like_fold"/>
</dbReference>
<evidence type="ECO:0000259" key="2">
    <source>
        <dbReference type="Pfam" id="PF05048"/>
    </source>
</evidence>
<dbReference type="Gene3D" id="2.60.40.10">
    <property type="entry name" value="Immunoglobulins"/>
    <property type="match status" value="1"/>
</dbReference>
<dbReference type="InterPro" id="IPR007742">
    <property type="entry name" value="NosD_dom"/>
</dbReference>
<dbReference type="InterPro" id="IPR006626">
    <property type="entry name" value="PbH1"/>
</dbReference>
<dbReference type="Gene3D" id="2.160.20.10">
    <property type="entry name" value="Single-stranded right-handed beta-helix, Pectin lyase-like"/>
    <property type="match status" value="1"/>
</dbReference>
<feature type="chain" id="PRO_5002871826" evidence="1">
    <location>
        <begin position="30"/>
        <end position="780"/>
    </location>
</feature>
<protein>
    <submittedName>
        <fullName evidence="3">Periplasmic copper-binding</fullName>
    </submittedName>
</protein>
<feature type="signal peptide" evidence="1">
    <location>
        <begin position="1"/>
        <end position="29"/>
    </location>
</feature>
<dbReference type="eggNOG" id="COG3420">
    <property type="taxonomic scope" value="Bacteria"/>
</dbReference>
<dbReference type="Proteomes" id="UP000000739">
    <property type="component" value="Chromosome"/>
</dbReference>
<proteinExistence type="predicted"/>